<dbReference type="Proteomes" id="UP000095285">
    <property type="component" value="Unassembled WGS sequence"/>
</dbReference>
<gene>
    <name evidence="3" type="primary">LOAG_15578</name>
</gene>
<accession>A0A1I7VBD1</accession>
<feature type="compositionally biased region" description="Basic and acidic residues" evidence="1">
    <location>
        <begin position="35"/>
        <end position="57"/>
    </location>
</feature>
<organism evidence="2 3">
    <name type="scientific">Loa loa</name>
    <name type="common">Eye worm</name>
    <name type="synonym">Filaria loa</name>
    <dbReference type="NCBI Taxonomy" id="7209"/>
    <lineage>
        <taxon>Eukaryota</taxon>
        <taxon>Metazoa</taxon>
        <taxon>Ecdysozoa</taxon>
        <taxon>Nematoda</taxon>
        <taxon>Chromadorea</taxon>
        <taxon>Rhabditida</taxon>
        <taxon>Spirurina</taxon>
        <taxon>Spiruromorpha</taxon>
        <taxon>Filarioidea</taxon>
        <taxon>Onchocercidae</taxon>
        <taxon>Loa</taxon>
    </lineage>
</organism>
<keyword evidence="2" id="KW-1185">Reference proteome</keyword>
<dbReference type="OrthoDB" id="5874115at2759"/>
<reference evidence="2" key="1">
    <citation type="submission" date="2012-04" db="EMBL/GenBank/DDBJ databases">
        <title>The Genome Sequence of Loa loa.</title>
        <authorList>
            <consortium name="The Broad Institute Genome Sequencing Platform"/>
            <consortium name="Broad Institute Genome Sequencing Center for Infectious Disease"/>
            <person name="Nutman T.B."/>
            <person name="Fink D.L."/>
            <person name="Russ C."/>
            <person name="Young S."/>
            <person name="Zeng Q."/>
            <person name="Gargeya S."/>
            <person name="Alvarado L."/>
            <person name="Berlin A."/>
            <person name="Chapman S.B."/>
            <person name="Chen Z."/>
            <person name="Freedman E."/>
            <person name="Gellesch M."/>
            <person name="Goldberg J."/>
            <person name="Griggs A."/>
            <person name="Gujja S."/>
            <person name="Heilman E.R."/>
            <person name="Heiman D."/>
            <person name="Howarth C."/>
            <person name="Mehta T."/>
            <person name="Neiman D."/>
            <person name="Pearson M."/>
            <person name="Roberts A."/>
            <person name="Saif S."/>
            <person name="Shea T."/>
            <person name="Shenoy N."/>
            <person name="Sisk P."/>
            <person name="Stolte C."/>
            <person name="Sykes S."/>
            <person name="White J."/>
            <person name="Yandava C."/>
            <person name="Haas B."/>
            <person name="Henn M.R."/>
            <person name="Nusbaum C."/>
            <person name="Birren B."/>
        </authorList>
    </citation>
    <scope>NUCLEOTIDE SEQUENCE [LARGE SCALE GENOMIC DNA]</scope>
</reference>
<feature type="region of interest" description="Disordered" evidence="1">
    <location>
        <begin position="35"/>
        <end position="75"/>
    </location>
</feature>
<evidence type="ECO:0000256" key="1">
    <source>
        <dbReference type="SAM" id="MobiDB-lite"/>
    </source>
</evidence>
<feature type="region of interest" description="Disordered" evidence="1">
    <location>
        <begin position="124"/>
        <end position="161"/>
    </location>
</feature>
<feature type="compositionally biased region" description="Basic and acidic residues" evidence="1">
    <location>
        <begin position="146"/>
        <end position="161"/>
    </location>
</feature>
<proteinExistence type="predicted"/>
<evidence type="ECO:0000313" key="2">
    <source>
        <dbReference type="Proteomes" id="UP000095285"/>
    </source>
</evidence>
<evidence type="ECO:0000313" key="3">
    <source>
        <dbReference type="WBParaSite" id="EN70_11928"/>
    </source>
</evidence>
<feature type="compositionally biased region" description="Polar residues" evidence="1">
    <location>
        <begin position="62"/>
        <end position="71"/>
    </location>
</feature>
<dbReference type="AlphaFoldDB" id="A0A1I7VBD1"/>
<protein>
    <submittedName>
        <fullName evidence="3">Uncharacterized protein</fullName>
    </submittedName>
</protein>
<reference evidence="3" key="2">
    <citation type="submission" date="2016-11" db="UniProtKB">
        <authorList>
            <consortium name="WormBaseParasite"/>
        </authorList>
    </citation>
    <scope>IDENTIFICATION</scope>
</reference>
<dbReference type="WBParaSite" id="EN70_11928">
    <property type="protein sequence ID" value="EN70_11928"/>
    <property type="gene ID" value="EN70_11928"/>
</dbReference>
<sequence>MCLHHTRRTSQWPVVSKACDGEGKIPIEDIKVSQEMKDKKIDSQKDVRDNNGEKNEKPTIQLAVSGTQNTKLSEECDADKPKFKEVDLNDNKNLKKMDLIDNKNPKQNEINQQLAKSFIAEFTQKSTSKSGKEPSACKNGSVIRDNTLEEIPRDMPKYDSL</sequence>
<name>A0A1I7VBD1_LOALO</name>
<dbReference type="InParanoid" id="A0A1I7VBD1"/>